<dbReference type="InterPro" id="IPR010291">
    <property type="entry name" value="Ion_channel_UNC-93"/>
</dbReference>
<reference evidence="7 8" key="1">
    <citation type="submission" date="2022-12" db="EMBL/GenBank/DDBJ databases">
        <title>Chromosome-level genome of Tegillarca granosa.</title>
        <authorList>
            <person name="Kim J."/>
        </authorList>
    </citation>
    <scope>NUCLEOTIDE SEQUENCE [LARGE SCALE GENOMIC DNA]</scope>
    <source>
        <strain evidence="7">Teg-2019</strain>
        <tissue evidence="7">Adductor muscle</tissue>
    </source>
</reference>
<feature type="transmembrane region" description="Helical" evidence="6">
    <location>
        <begin position="101"/>
        <end position="123"/>
    </location>
</feature>
<evidence type="ECO:0000256" key="6">
    <source>
        <dbReference type="SAM" id="Phobius"/>
    </source>
</evidence>
<dbReference type="Pfam" id="PF05978">
    <property type="entry name" value="UNC-93"/>
    <property type="match status" value="1"/>
</dbReference>
<feature type="transmembrane region" description="Helical" evidence="6">
    <location>
        <begin position="416"/>
        <end position="437"/>
    </location>
</feature>
<dbReference type="SUPFAM" id="SSF103473">
    <property type="entry name" value="MFS general substrate transporter"/>
    <property type="match status" value="1"/>
</dbReference>
<keyword evidence="8" id="KW-1185">Reference proteome</keyword>
<evidence type="ECO:0000313" key="8">
    <source>
        <dbReference type="Proteomes" id="UP001217089"/>
    </source>
</evidence>
<dbReference type="Proteomes" id="UP001217089">
    <property type="component" value="Unassembled WGS sequence"/>
</dbReference>
<feature type="transmembrane region" description="Helical" evidence="6">
    <location>
        <begin position="211"/>
        <end position="234"/>
    </location>
</feature>
<evidence type="ECO:0000256" key="5">
    <source>
        <dbReference type="ARBA" id="ARBA00023136"/>
    </source>
</evidence>
<keyword evidence="3 6" id="KW-0812">Transmembrane</keyword>
<sequence length="489" mass="54519">MVVNLKCYGEKDDRELVGKEVRNTATLALSFALAFTAYKSIQMLQSSLNQKEGLGVTSLACVYACVIVSCICAPTVIKLVGGKLTLIIAWIAHSIYISSNFYPIFATLIPSSILLVLASGSLWTSQGLFLSSNGASLAKTKNQDLHAALSKLNGIFFTIHETSQFTGNIISSLVLNKGSYDEFQNATKICGANSCPLSINATKIVEPGREVLYTLLGIYLVFDLMALFITLIFIPPLPKSKWSEEKSLKSSISSCFLALGDYEVLLLLPMFLFIALEQALFWADVTKSFISCPFGIHYVGYICATHGASIVVANFVLSRIVRFTGRHFLYALASVLNMTMFILFYFWTPEKVYYLFIIALIWGITEGVWQAQTNVLIALLFPDKKEPVFANLHCWNAIGFSTSFITSNFFCTSTKLLMVMSVLGLTVISYITLEITLRKKIQINKTTIEKDVLEKQELERLQNPVLDTIHNPEFEKIQNPELEKLHNLE</sequence>
<comment type="similarity">
    <text evidence="2">Belongs to the unc-93 family.</text>
</comment>
<evidence type="ECO:0000313" key="7">
    <source>
        <dbReference type="EMBL" id="KAJ8308975.1"/>
    </source>
</evidence>
<dbReference type="PANTHER" id="PTHR19444">
    <property type="entry name" value="UNC-93 RELATED"/>
    <property type="match status" value="1"/>
</dbReference>
<keyword evidence="5 6" id="KW-0472">Membrane</keyword>
<feature type="transmembrane region" description="Helical" evidence="6">
    <location>
        <begin position="328"/>
        <end position="347"/>
    </location>
</feature>
<organism evidence="7 8">
    <name type="scientific">Tegillarca granosa</name>
    <name type="common">Malaysian cockle</name>
    <name type="synonym">Anadara granosa</name>
    <dbReference type="NCBI Taxonomy" id="220873"/>
    <lineage>
        <taxon>Eukaryota</taxon>
        <taxon>Metazoa</taxon>
        <taxon>Spiralia</taxon>
        <taxon>Lophotrochozoa</taxon>
        <taxon>Mollusca</taxon>
        <taxon>Bivalvia</taxon>
        <taxon>Autobranchia</taxon>
        <taxon>Pteriomorphia</taxon>
        <taxon>Arcoida</taxon>
        <taxon>Arcoidea</taxon>
        <taxon>Arcidae</taxon>
        <taxon>Tegillarca</taxon>
    </lineage>
</organism>
<feature type="transmembrane region" description="Helical" evidence="6">
    <location>
        <begin position="21"/>
        <end position="41"/>
    </location>
</feature>
<comment type="subcellular location">
    <subcellularLocation>
        <location evidence="1">Membrane</location>
        <topology evidence="1">Multi-pass membrane protein</topology>
    </subcellularLocation>
</comment>
<dbReference type="EMBL" id="JARBDR010000657">
    <property type="protein sequence ID" value="KAJ8308975.1"/>
    <property type="molecule type" value="Genomic_DNA"/>
</dbReference>
<evidence type="ECO:0000256" key="2">
    <source>
        <dbReference type="ARBA" id="ARBA00009172"/>
    </source>
</evidence>
<dbReference type="PANTHER" id="PTHR19444:SF13">
    <property type="entry name" value="PROTEIN UNC-93 HOMOLOG A"/>
    <property type="match status" value="1"/>
</dbReference>
<comment type="caution">
    <text evidence="7">The sequence shown here is derived from an EMBL/GenBank/DDBJ whole genome shotgun (WGS) entry which is preliminary data.</text>
</comment>
<keyword evidence="4 6" id="KW-1133">Transmembrane helix</keyword>
<dbReference type="InterPro" id="IPR051951">
    <property type="entry name" value="UNC-93_regulatory"/>
</dbReference>
<name>A0ABQ9EUX4_TEGGR</name>
<feature type="transmembrane region" description="Helical" evidence="6">
    <location>
        <begin position="255"/>
        <end position="276"/>
    </location>
</feature>
<feature type="transmembrane region" description="Helical" evidence="6">
    <location>
        <begin position="296"/>
        <end position="316"/>
    </location>
</feature>
<evidence type="ECO:0000256" key="4">
    <source>
        <dbReference type="ARBA" id="ARBA00022989"/>
    </source>
</evidence>
<evidence type="ECO:0000256" key="3">
    <source>
        <dbReference type="ARBA" id="ARBA00022692"/>
    </source>
</evidence>
<proteinExistence type="inferred from homology"/>
<evidence type="ECO:0000256" key="1">
    <source>
        <dbReference type="ARBA" id="ARBA00004141"/>
    </source>
</evidence>
<accession>A0ABQ9EUX4</accession>
<protein>
    <submittedName>
        <fullName evidence="7">Uncharacterized protein</fullName>
    </submittedName>
</protein>
<feature type="transmembrane region" description="Helical" evidence="6">
    <location>
        <begin position="353"/>
        <end position="381"/>
    </location>
</feature>
<dbReference type="InterPro" id="IPR036259">
    <property type="entry name" value="MFS_trans_sf"/>
</dbReference>
<gene>
    <name evidence="7" type="ORF">KUTeg_013849</name>
</gene>
<feature type="transmembrane region" description="Helical" evidence="6">
    <location>
        <begin position="53"/>
        <end position="80"/>
    </location>
</feature>